<dbReference type="AlphaFoldDB" id="A0A2P2QY37"/>
<evidence type="ECO:0000313" key="1">
    <source>
        <dbReference type="EMBL" id="MBX71784.1"/>
    </source>
</evidence>
<protein>
    <submittedName>
        <fullName evidence="1">Uncharacterized protein</fullName>
    </submittedName>
</protein>
<accession>A0A2P2QY37</accession>
<organism evidence="1">
    <name type="scientific">Rhizophora mucronata</name>
    <name type="common">Asiatic mangrove</name>
    <dbReference type="NCBI Taxonomy" id="61149"/>
    <lineage>
        <taxon>Eukaryota</taxon>
        <taxon>Viridiplantae</taxon>
        <taxon>Streptophyta</taxon>
        <taxon>Embryophyta</taxon>
        <taxon>Tracheophyta</taxon>
        <taxon>Spermatophyta</taxon>
        <taxon>Magnoliopsida</taxon>
        <taxon>eudicotyledons</taxon>
        <taxon>Gunneridae</taxon>
        <taxon>Pentapetalae</taxon>
        <taxon>rosids</taxon>
        <taxon>fabids</taxon>
        <taxon>Malpighiales</taxon>
        <taxon>Rhizophoraceae</taxon>
        <taxon>Rhizophora</taxon>
    </lineage>
</organism>
<dbReference type="EMBL" id="GGEC01091300">
    <property type="protein sequence ID" value="MBX71784.1"/>
    <property type="molecule type" value="Transcribed_RNA"/>
</dbReference>
<proteinExistence type="predicted"/>
<name>A0A2P2QY37_RHIMU</name>
<reference evidence="1" key="1">
    <citation type="submission" date="2018-02" db="EMBL/GenBank/DDBJ databases">
        <title>Rhizophora mucronata_Transcriptome.</title>
        <authorList>
            <person name="Meera S.P."/>
            <person name="Sreeshan A."/>
            <person name="Augustine A."/>
        </authorList>
    </citation>
    <scope>NUCLEOTIDE SEQUENCE</scope>
    <source>
        <tissue evidence="1">Leaf</tissue>
    </source>
</reference>
<sequence>MENNQGHHEHFKSLLRDNI</sequence>